<dbReference type="InterPro" id="IPR010359">
    <property type="entry name" value="IrrE_HExxH"/>
</dbReference>
<dbReference type="Gene3D" id="1.10.260.40">
    <property type="entry name" value="lambda repressor-like DNA-binding domains"/>
    <property type="match status" value="1"/>
</dbReference>
<comment type="caution">
    <text evidence="4">The sequence shown here is derived from an EMBL/GenBank/DDBJ whole genome shotgun (WGS) entry which is preliminary data.</text>
</comment>
<proteinExistence type="inferred from homology"/>
<dbReference type="Gene3D" id="1.10.10.2910">
    <property type="match status" value="1"/>
</dbReference>
<evidence type="ECO:0000259" key="3">
    <source>
        <dbReference type="PROSITE" id="PS50943"/>
    </source>
</evidence>
<dbReference type="CDD" id="cd00093">
    <property type="entry name" value="HTH_XRE"/>
    <property type="match status" value="1"/>
</dbReference>
<dbReference type="EMBL" id="JBFNQD010000008">
    <property type="protein sequence ID" value="MEW9308207.1"/>
    <property type="molecule type" value="Genomic_DNA"/>
</dbReference>
<dbReference type="PROSITE" id="PS50943">
    <property type="entry name" value="HTH_CROC1"/>
    <property type="match status" value="1"/>
</dbReference>
<organism evidence="4 5">
    <name type="scientific">Labrys neptuniae</name>
    <dbReference type="NCBI Taxonomy" id="376174"/>
    <lineage>
        <taxon>Bacteria</taxon>
        <taxon>Pseudomonadati</taxon>
        <taxon>Pseudomonadota</taxon>
        <taxon>Alphaproteobacteria</taxon>
        <taxon>Hyphomicrobiales</taxon>
        <taxon>Xanthobacteraceae</taxon>
        <taxon>Labrys</taxon>
    </lineage>
</organism>
<dbReference type="SMART" id="SM00530">
    <property type="entry name" value="HTH_XRE"/>
    <property type="match status" value="1"/>
</dbReference>
<dbReference type="InterPro" id="IPR052345">
    <property type="entry name" value="Rad_response_metalloprotease"/>
</dbReference>
<accession>A0ABV3PRC9</accession>
<feature type="region of interest" description="Disordered" evidence="2">
    <location>
        <begin position="369"/>
        <end position="393"/>
    </location>
</feature>
<comment type="similarity">
    <text evidence="1">Belongs to the short-chain fatty acyl-CoA assimilation regulator (ScfR) family.</text>
</comment>
<dbReference type="PANTHER" id="PTHR43236">
    <property type="entry name" value="ANTITOXIN HIGA1"/>
    <property type="match status" value="1"/>
</dbReference>
<evidence type="ECO:0000313" key="5">
    <source>
        <dbReference type="Proteomes" id="UP001555786"/>
    </source>
</evidence>
<dbReference type="InterPro" id="IPR001387">
    <property type="entry name" value="Cro/C1-type_HTH"/>
</dbReference>
<feature type="domain" description="HTH cro/C1-type" evidence="3">
    <location>
        <begin position="9"/>
        <end position="64"/>
    </location>
</feature>
<dbReference type="PANTHER" id="PTHR43236:SF1">
    <property type="entry name" value="BLL7220 PROTEIN"/>
    <property type="match status" value="1"/>
</dbReference>
<evidence type="ECO:0000313" key="4">
    <source>
        <dbReference type="EMBL" id="MEW9308207.1"/>
    </source>
</evidence>
<evidence type="ECO:0000256" key="2">
    <source>
        <dbReference type="SAM" id="MobiDB-lite"/>
    </source>
</evidence>
<name>A0ABV3PRC9_9HYPH</name>
<sequence>MQGFDGRKLTEARLARGITSRKALADMLARAPSTVIRWEDGETAPEGPALEELSKALAVPVDFFLSPRIDGGTTFFRSLVSALKAHRLIQLTRLSWLEDITAVAAHYAFLPEVDLPDFLNGVSYRSLRNEDLETVAQAARDHWGIGLRPIPNIVTLLEQVGVVVASETMETSQLDGLSRWGSDGRPYVMLATDKQSFARRQFDAAHELGHLLLHRAVSQDELSENFKLIEDQAHRFASALLLPASQFSAEVTNATIWELERLKVRWRVSIKAQIMRLQRLDIIDGEKATRLYKSYSAKGYSGSEPYDDVWPLQEPTLLADVFRAVVEDGGLSKEELRRDLPLFAHDVESLTGLPSGWLLQEPARVVKLKPAPSPHGDGTSGKLGEIIPLPRRK</sequence>
<dbReference type="Pfam" id="PF06114">
    <property type="entry name" value="Peptidase_M78"/>
    <property type="match status" value="1"/>
</dbReference>
<dbReference type="Proteomes" id="UP001555786">
    <property type="component" value="Unassembled WGS sequence"/>
</dbReference>
<protein>
    <submittedName>
        <fullName evidence="4">XRE family transcriptional regulator</fullName>
    </submittedName>
</protein>
<dbReference type="SUPFAM" id="SSF47413">
    <property type="entry name" value="lambda repressor-like DNA-binding domains"/>
    <property type="match status" value="1"/>
</dbReference>
<reference evidence="4 5" key="1">
    <citation type="submission" date="2024-07" db="EMBL/GenBank/DDBJ databases">
        <title>Description of Labrys sedimenti sp. nov., isolated from a diclofenac-degrading enrichment culture.</title>
        <authorList>
            <person name="Tancsics A."/>
            <person name="Csepanyi A."/>
        </authorList>
    </citation>
    <scope>NUCLEOTIDE SEQUENCE [LARGE SCALE GENOMIC DNA]</scope>
    <source>
        <strain evidence="4 5">LMG 23578</strain>
    </source>
</reference>
<gene>
    <name evidence="4" type="ORF">ABXS05_21815</name>
</gene>
<dbReference type="InterPro" id="IPR010982">
    <property type="entry name" value="Lambda_DNA-bd_dom_sf"/>
</dbReference>
<dbReference type="Pfam" id="PF01381">
    <property type="entry name" value="HTH_3"/>
    <property type="match status" value="1"/>
</dbReference>
<evidence type="ECO:0000256" key="1">
    <source>
        <dbReference type="ARBA" id="ARBA00007227"/>
    </source>
</evidence>
<keyword evidence="5" id="KW-1185">Reference proteome</keyword>